<feature type="region of interest" description="Disordered" evidence="4">
    <location>
        <begin position="1"/>
        <end position="21"/>
    </location>
</feature>
<dbReference type="InterPro" id="IPR013785">
    <property type="entry name" value="Aldolase_TIM"/>
</dbReference>
<dbReference type="Proteomes" id="UP001642464">
    <property type="component" value="Unassembled WGS sequence"/>
</dbReference>
<keyword evidence="6" id="KW-1185">Reference proteome</keyword>
<dbReference type="PANTHER" id="PTHR32332:SF20">
    <property type="entry name" value="2-NITROPROPANE DIOXYGENASE-LIKE PROTEIN"/>
    <property type="match status" value="1"/>
</dbReference>
<keyword evidence="2" id="KW-0288">FMN</keyword>
<dbReference type="PANTHER" id="PTHR32332">
    <property type="entry name" value="2-NITROPROPANE DIOXYGENASE"/>
    <property type="match status" value="1"/>
</dbReference>
<dbReference type="InterPro" id="IPR004136">
    <property type="entry name" value="NMO"/>
</dbReference>
<evidence type="ECO:0000256" key="3">
    <source>
        <dbReference type="ARBA" id="ARBA00023002"/>
    </source>
</evidence>
<evidence type="ECO:0000313" key="6">
    <source>
        <dbReference type="Proteomes" id="UP001642464"/>
    </source>
</evidence>
<comment type="caution">
    <text evidence="5">The sequence shown here is derived from an EMBL/GenBank/DDBJ whole genome shotgun (WGS) entry which is preliminary data.</text>
</comment>
<sequence>MVPSPRLSSSSPSSSSSSSSSSLSWATRRLRSFFEEIRKQVLFHVRVSWIPHVDRSEGLFGQVAELFEGPAFEEGEQWRALTRIKVRKEPSIKAPQLEDKVIEKGETFYVSEVRRAKLPTGDKHRLYLRLAASKGWVFDLGVAGDWYGKYIAEKVYEDEGGDSNPLGGIGRLEPCYSTGAVKKGVGKVGLEGDFLHAQKDEKVPWSFVRAWSLKAKQYSFKRVMHYVGYAELAAAVSNAGGLGIITALTVAQPPRGKEALRDEIRKCRQLTDKPFGVNITLLPVGVPPDFDGIVQVLIEEKVKVIETAGRNPEKVIKKCKEAGMFVIHKCVAVRHAQTAAKMGADMISMDGFDCGGHPGEEDVGNWVLLAQASQELKIPFVASGGTATGVQLAAALAMGAEGVNMGTRFMATKEAPILQPIKDTMVKAKVTDTTHIFRTMGNTERVYKNKTVKEVRGLKPGRADMLQRSHGFFAGLCVARADVAQLLRLEGGEWHEEELPEGAPTYLNCAASFFMEQLFVVGGSGPWFEGCVPFAQSLELSSRCWQSLPSMAIARSHCAAVGAEDCLLVLGGQDGHPLDVVEALLSPGDIASCSWECRKPLPEALSDCSALYHPSLHRLVLLGHPRGTSARLQIRDAACGTWKSWKLPSERWNPALAQCSRYLPVQDLPLPRCGSRSSRWLVIGGLSLEDEDVGSVDVFDLRTNAWSELRLPELLQPRSSAMACGTTSGRIFVLGGQQVGPVEYVEALDLWDCAWRRCADLPEPFACRATAIAAMD</sequence>
<dbReference type="CDD" id="cd04730">
    <property type="entry name" value="NPD_like"/>
    <property type="match status" value="1"/>
</dbReference>
<protein>
    <submittedName>
        <fullName evidence="5">NADH:quinone reductase</fullName>
    </submittedName>
</protein>
<proteinExistence type="predicted"/>
<dbReference type="Gene3D" id="2.120.10.80">
    <property type="entry name" value="Kelch-type beta propeller"/>
    <property type="match status" value="2"/>
</dbReference>
<evidence type="ECO:0000256" key="2">
    <source>
        <dbReference type="ARBA" id="ARBA00022643"/>
    </source>
</evidence>
<gene>
    <name evidence="5" type="ORF">SCF082_LOCUS40818</name>
</gene>
<dbReference type="SUPFAM" id="SSF50965">
    <property type="entry name" value="Galactose oxidase, central domain"/>
    <property type="match status" value="1"/>
</dbReference>
<dbReference type="InterPro" id="IPR015915">
    <property type="entry name" value="Kelch-typ_b-propeller"/>
</dbReference>
<evidence type="ECO:0000313" key="5">
    <source>
        <dbReference type="EMBL" id="CAK9086295.1"/>
    </source>
</evidence>
<organism evidence="5 6">
    <name type="scientific">Durusdinium trenchii</name>
    <dbReference type="NCBI Taxonomy" id="1381693"/>
    <lineage>
        <taxon>Eukaryota</taxon>
        <taxon>Sar</taxon>
        <taxon>Alveolata</taxon>
        <taxon>Dinophyceae</taxon>
        <taxon>Suessiales</taxon>
        <taxon>Symbiodiniaceae</taxon>
        <taxon>Durusdinium</taxon>
    </lineage>
</organism>
<dbReference type="InterPro" id="IPR011043">
    <property type="entry name" value="Gal_Oxase/kelch_b-propeller"/>
</dbReference>
<dbReference type="InterPro" id="IPR006652">
    <property type="entry name" value="Kelch_1"/>
</dbReference>
<dbReference type="Pfam" id="PF03060">
    <property type="entry name" value="NMO"/>
    <property type="match status" value="2"/>
</dbReference>
<evidence type="ECO:0000256" key="4">
    <source>
        <dbReference type="SAM" id="MobiDB-lite"/>
    </source>
</evidence>
<accession>A0ABP0QDH8</accession>
<reference evidence="5 6" key="1">
    <citation type="submission" date="2024-02" db="EMBL/GenBank/DDBJ databases">
        <authorList>
            <person name="Chen Y."/>
            <person name="Shah S."/>
            <person name="Dougan E. K."/>
            <person name="Thang M."/>
            <person name="Chan C."/>
        </authorList>
    </citation>
    <scope>NUCLEOTIDE SEQUENCE [LARGE SCALE GENOMIC DNA]</scope>
</reference>
<keyword evidence="3" id="KW-0560">Oxidoreductase</keyword>
<dbReference type="Gene3D" id="3.20.20.70">
    <property type="entry name" value="Aldolase class I"/>
    <property type="match status" value="1"/>
</dbReference>
<dbReference type="SMART" id="SM00612">
    <property type="entry name" value="Kelch"/>
    <property type="match status" value="4"/>
</dbReference>
<dbReference type="EMBL" id="CAXAMM010039418">
    <property type="protein sequence ID" value="CAK9086295.1"/>
    <property type="molecule type" value="Genomic_DNA"/>
</dbReference>
<dbReference type="SUPFAM" id="SSF51412">
    <property type="entry name" value="Inosine monophosphate dehydrogenase (IMPDH)"/>
    <property type="match status" value="1"/>
</dbReference>
<keyword evidence="1" id="KW-0285">Flavoprotein</keyword>
<name>A0ABP0QDH8_9DINO</name>
<evidence type="ECO:0000256" key="1">
    <source>
        <dbReference type="ARBA" id="ARBA00022630"/>
    </source>
</evidence>